<keyword evidence="1" id="KW-0732">Signal</keyword>
<organism evidence="2 3">
    <name type="scientific">Fusarium solani</name>
    <name type="common">Filamentous fungus</name>
    <dbReference type="NCBI Taxonomy" id="169388"/>
    <lineage>
        <taxon>Eukaryota</taxon>
        <taxon>Fungi</taxon>
        <taxon>Dikarya</taxon>
        <taxon>Ascomycota</taxon>
        <taxon>Pezizomycotina</taxon>
        <taxon>Sordariomycetes</taxon>
        <taxon>Hypocreomycetidae</taxon>
        <taxon>Hypocreales</taxon>
        <taxon>Nectriaceae</taxon>
        <taxon>Fusarium</taxon>
        <taxon>Fusarium solani species complex</taxon>
    </lineage>
</organism>
<evidence type="ECO:0000313" key="3">
    <source>
        <dbReference type="Proteomes" id="UP000736672"/>
    </source>
</evidence>
<feature type="signal peptide" evidence="1">
    <location>
        <begin position="1"/>
        <end position="17"/>
    </location>
</feature>
<name>A0A9P9JM97_FUSSL</name>
<proteinExistence type="predicted"/>
<keyword evidence="3" id="KW-1185">Reference proteome</keyword>
<feature type="chain" id="PRO_5040416243" evidence="1">
    <location>
        <begin position="18"/>
        <end position="308"/>
    </location>
</feature>
<dbReference type="Proteomes" id="UP000736672">
    <property type="component" value="Unassembled WGS sequence"/>
</dbReference>
<evidence type="ECO:0000313" key="2">
    <source>
        <dbReference type="EMBL" id="KAH7229993.1"/>
    </source>
</evidence>
<sequence>MNYFLICLIYLFSGISGHFHGVIGPESRASRRGATASCGSQRYPKFKYNELWELETKFWDNFLYPANLEQAKAINSTLFADNVQGRVDITRNFPGRELNTEYLFGLFTDPYSVSLLNVPVSYEITAFTANDYLAAATTVVMFNSSLLDIVVPVTIDSFIAWNDRQEIVQYDSTFRWFGFLLDTLVAAAGRKLGAPSLAEARSALAHTLATSICQVHDKHCTGVSKQYGDNAECMSFLTRSIRFGQDYELGRNTLLCRLVHQQMVQYRPEVHCPHIGPAGGGMCVDDQTYEEKVLEKYFTNAPFVCATS</sequence>
<reference evidence="2" key="1">
    <citation type="journal article" date="2021" name="Nat. Commun.">
        <title>Genetic determinants of endophytism in the Arabidopsis root mycobiome.</title>
        <authorList>
            <person name="Mesny F."/>
            <person name="Miyauchi S."/>
            <person name="Thiergart T."/>
            <person name="Pickel B."/>
            <person name="Atanasova L."/>
            <person name="Karlsson M."/>
            <person name="Huettel B."/>
            <person name="Barry K.W."/>
            <person name="Haridas S."/>
            <person name="Chen C."/>
            <person name="Bauer D."/>
            <person name="Andreopoulos W."/>
            <person name="Pangilinan J."/>
            <person name="LaButti K."/>
            <person name="Riley R."/>
            <person name="Lipzen A."/>
            <person name="Clum A."/>
            <person name="Drula E."/>
            <person name="Henrissat B."/>
            <person name="Kohler A."/>
            <person name="Grigoriev I.V."/>
            <person name="Martin F.M."/>
            <person name="Hacquard S."/>
        </authorList>
    </citation>
    <scope>NUCLEOTIDE SEQUENCE</scope>
    <source>
        <strain evidence="2">FSSC 5 MPI-SDFR-AT-0091</strain>
    </source>
</reference>
<protein>
    <submittedName>
        <fullName evidence="2">Uncharacterized protein</fullName>
    </submittedName>
</protein>
<dbReference type="EMBL" id="JAGTJS010000041">
    <property type="protein sequence ID" value="KAH7229993.1"/>
    <property type="molecule type" value="Genomic_DNA"/>
</dbReference>
<gene>
    <name evidence="2" type="ORF">B0J15DRAFT_556158</name>
</gene>
<comment type="caution">
    <text evidence="2">The sequence shown here is derived from an EMBL/GenBank/DDBJ whole genome shotgun (WGS) entry which is preliminary data.</text>
</comment>
<dbReference type="OrthoDB" id="10010954at2759"/>
<dbReference type="AlphaFoldDB" id="A0A9P9JM97"/>
<accession>A0A9P9JM97</accession>
<evidence type="ECO:0000256" key="1">
    <source>
        <dbReference type="SAM" id="SignalP"/>
    </source>
</evidence>